<keyword evidence="12" id="KW-1185">Reference proteome</keyword>
<evidence type="ECO:0000256" key="7">
    <source>
        <dbReference type="ARBA" id="ARBA00022741"/>
    </source>
</evidence>
<comment type="similarity">
    <text evidence="2">Belongs to the TsaE family.</text>
</comment>
<dbReference type="EMBL" id="SORZ01000002">
    <property type="protein sequence ID" value="TPW34240.1"/>
    <property type="molecule type" value="Genomic_DNA"/>
</dbReference>
<keyword evidence="11" id="KW-0808">Transferase</keyword>
<dbReference type="GO" id="GO:0005524">
    <property type="term" value="F:ATP binding"/>
    <property type="evidence" value="ECO:0007669"/>
    <property type="project" value="UniProtKB-KW"/>
</dbReference>
<keyword evidence="5" id="KW-0819">tRNA processing</keyword>
<dbReference type="InterPro" id="IPR003442">
    <property type="entry name" value="T6A_TsaE"/>
</dbReference>
<comment type="subcellular location">
    <subcellularLocation>
        <location evidence="1">Cytoplasm</location>
    </subcellularLocation>
</comment>
<evidence type="ECO:0000256" key="10">
    <source>
        <dbReference type="ARBA" id="ARBA00032441"/>
    </source>
</evidence>
<accession>A0A506ULP1</accession>
<reference evidence="11 12" key="1">
    <citation type="submission" date="2019-03" db="EMBL/GenBank/DDBJ databases">
        <title>The complete genome sequence of Neokomagataea sp. Jb2 NBRC113641.</title>
        <authorList>
            <person name="Chua K.-O."/>
            <person name="Chan K.-G."/>
            <person name="See-Too W.-S."/>
        </authorList>
    </citation>
    <scope>NUCLEOTIDE SEQUENCE [LARGE SCALE GENOMIC DNA]</scope>
    <source>
        <strain evidence="11 12">Jb2</strain>
    </source>
</reference>
<dbReference type="InterPro" id="IPR027417">
    <property type="entry name" value="P-loop_NTPase"/>
</dbReference>
<dbReference type="AlphaFoldDB" id="A0A506ULP1"/>
<keyword evidence="6" id="KW-0479">Metal-binding</keyword>
<dbReference type="GO" id="GO:0005737">
    <property type="term" value="C:cytoplasm"/>
    <property type="evidence" value="ECO:0007669"/>
    <property type="project" value="UniProtKB-SubCell"/>
</dbReference>
<evidence type="ECO:0000256" key="1">
    <source>
        <dbReference type="ARBA" id="ARBA00004496"/>
    </source>
</evidence>
<gene>
    <name evidence="11" type="primary">tsaE</name>
    <name evidence="11" type="ORF">E3202_06955</name>
</gene>
<dbReference type="Gene3D" id="3.40.50.300">
    <property type="entry name" value="P-loop containing nucleotide triphosphate hydrolases"/>
    <property type="match status" value="1"/>
</dbReference>
<dbReference type="Pfam" id="PF02367">
    <property type="entry name" value="TsaE"/>
    <property type="match status" value="1"/>
</dbReference>
<protein>
    <recommendedName>
        <fullName evidence="3">tRNA threonylcarbamoyladenosine biosynthesis protein TsaE</fullName>
    </recommendedName>
    <alternativeName>
        <fullName evidence="10">t(6)A37 threonylcarbamoyladenosine biosynthesis protein TsaE</fullName>
    </alternativeName>
</protein>
<dbReference type="GO" id="GO:0046872">
    <property type="term" value="F:metal ion binding"/>
    <property type="evidence" value="ECO:0007669"/>
    <property type="project" value="UniProtKB-KW"/>
</dbReference>
<evidence type="ECO:0000256" key="6">
    <source>
        <dbReference type="ARBA" id="ARBA00022723"/>
    </source>
</evidence>
<evidence type="ECO:0000256" key="4">
    <source>
        <dbReference type="ARBA" id="ARBA00022490"/>
    </source>
</evidence>
<dbReference type="PANTHER" id="PTHR33540">
    <property type="entry name" value="TRNA THREONYLCARBAMOYLADENOSINE BIOSYNTHESIS PROTEIN TSAE"/>
    <property type="match status" value="1"/>
</dbReference>
<dbReference type="Proteomes" id="UP000315037">
    <property type="component" value="Unassembled WGS sequence"/>
</dbReference>
<dbReference type="RefSeq" id="WP_165600865.1">
    <property type="nucleotide sequence ID" value="NZ_SORZ01000002.1"/>
</dbReference>
<name>A0A506ULP1_9PROT</name>
<keyword evidence="7" id="KW-0547">Nucleotide-binding</keyword>
<evidence type="ECO:0000256" key="2">
    <source>
        <dbReference type="ARBA" id="ARBA00007599"/>
    </source>
</evidence>
<dbReference type="NCBIfam" id="TIGR00150">
    <property type="entry name" value="T6A_YjeE"/>
    <property type="match status" value="1"/>
</dbReference>
<dbReference type="PANTHER" id="PTHR33540:SF2">
    <property type="entry name" value="TRNA THREONYLCARBAMOYLADENOSINE BIOSYNTHESIS PROTEIN TSAE"/>
    <property type="match status" value="1"/>
</dbReference>
<keyword evidence="9" id="KW-0460">Magnesium</keyword>
<sequence length="182" mass="19836">MPSPKPLTHRPPRHFRLPTQEATESLARALAGTARPGDCWALSGEMGSGKSTFARAFLRALTQNSALEVPSPTFSLVQPYETPVGPAYHYDLWRLEGPESLAELAWDEACAGLMLVEWPERAEDCLPPDAVQLIFSIPVPEKASGLKDSGEVETQMREVTVRNWPPERAFPEVAGLSGAALS</sequence>
<dbReference type="GO" id="GO:0002949">
    <property type="term" value="P:tRNA threonylcarbamoyladenosine modification"/>
    <property type="evidence" value="ECO:0007669"/>
    <property type="project" value="InterPro"/>
</dbReference>
<comment type="caution">
    <text evidence="11">The sequence shown here is derived from an EMBL/GenBank/DDBJ whole genome shotgun (WGS) entry which is preliminary data.</text>
</comment>
<evidence type="ECO:0000313" key="11">
    <source>
        <dbReference type="EMBL" id="TPW34240.1"/>
    </source>
</evidence>
<evidence type="ECO:0000256" key="3">
    <source>
        <dbReference type="ARBA" id="ARBA00019010"/>
    </source>
</evidence>
<dbReference type="SUPFAM" id="SSF52540">
    <property type="entry name" value="P-loop containing nucleoside triphosphate hydrolases"/>
    <property type="match status" value="1"/>
</dbReference>
<proteinExistence type="inferred from homology"/>
<evidence type="ECO:0000313" key="12">
    <source>
        <dbReference type="Proteomes" id="UP000315037"/>
    </source>
</evidence>
<evidence type="ECO:0000256" key="5">
    <source>
        <dbReference type="ARBA" id="ARBA00022694"/>
    </source>
</evidence>
<organism evidence="11 12">
    <name type="scientific">Oecophyllibacter saccharovorans</name>
    <dbReference type="NCBI Taxonomy" id="2558360"/>
    <lineage>
        <taxon>Bacteria</taxon>
        <taxon>Pseudomonadati</taxon>
        <taxon>Pseudomonadota</taxon>
        <taxon>Alphaproteobacteria</taxon>
        <taxon>Acetobacterales</taxon>
        <taxon>Acetobacteraceae</taxon>
        <taxon>Oecophyllibacter</taxon>
    </lineage>
</organism>
<keyword evidence="8" id="KW-0067">ATP-binding</keyword>
<keyword evidence="4" id="KW-0963">Cytoplasm</keyword>
<evidence type="ECO:0000256" key="8">
    <source>
        <dbReference type="ARBA" id="ARBA00022840"/>
    </source>
</evidence>
<evidence type="ECO:0000256" key="9">
    <source>
        <dbReference type="ARBA" id="ARBA00022842"/>
    </source>
</evidence>
<dbReference type="GO" id="GO:0016740">
    <property type="term" value="F:transferase activity"/>
    <property type="evidence" value="ECO:0007669"/>
    <property type="project" value="UniProtKB-KW"/>
</dbReference>